<evidence type="ECO:0000313" key="2">
    <source>
        <dbReference type="Proteomes" id="UP000179242"/>
    </source>
</evidence>
<sequence>MLLKDFYQLIEVLWRPGEAVNFIGNDHIYFTLLDGMKHLHQSGAVDICSRIALIGINLVNLHVFLAGDEGSDF</sequence>
<proteinExistence type="predicted"/>
<comment type="caution">
    <text evidence="1">The sequence shown here is derived from an EMBL/GenBank/DDBJ whole genome shotgun (WGS) entry which is preliminary data.</text>
</comment>
<organism evidence="1 2">
    <name type="scientific">candidate division WOR-1 bacterium RIFOXYC2_FULL_46_14</name>
    <dbReference type="NCBI Taxonomy" id="1802587"/>
    <lineage>
        <taxon>Bacteria</taxon>
        <taxon>Bacillati</taxon>
        <taxon>Saganbacteria</taxon>
    </lineage>
</organism>
<dbReference type="AlphaFoldDB" id="A0A1F4U498"/>
<gene>
    <name evidence="1" type="ORF">A2438_06875</name>
</gene>
<reference evidence="1 2" key="1">
    <citation type="journal article" date="2016" name="Nat. Commun.">
        <title>Thousands of microbial genomes shed light on interconnected biogeochemical processes in an aquifer system.</title>
        <authorList>
            <person name="Anantharaman K."/>
            <person name="Brown C.T."/>
            <person name="Hug L.A."/>
            <person name="Sharon I."/>
            <person name="Castelle C.J."/>
            <person name="Probst A.J."/>
            <person name="Thomas B.C."/>
            <person name="Singh A."/>
            <person name="Wilkins M.J."/>
            <person name="Karaoz U."/>
            <person name="Brodie E.L."/>
            <person name="Williams K.H."/>
            <person name="Hubbard S.S."/>
            <person name="Banfield J.F."/>
        </authorList>
    </citation>
    <scope>NUCLEOTIDE SEQUENCE [LARGE SCALE GENOMIC DNA]</scope>
</reference>
<name>A0A1F4U498_UNCSA</name>
<accession>A0A1F4U498</accession>
<evidence type="ECO:0000313" key="1">
    <source>
        <dbReference type="EMBL" id="OGC39687.1"/>
    </source>
</evidence>
<dbReference type="EMBL" id="MEUJ01000006">
    <property type="protein sequence ID" value="OGC39687.1"/>
    <property type="molecule type" value="Genomic_DNA"/>
</dbReference>
<protein>
    <submittedName>
        <fullName evidence="1">Uncharacterized protein</fullName>
    </submittedName>
</protein>
<dbReference type="Proteomes" id="UP000179242">
    <property type="component" value="Unassembled WGS sequence"/>
</dbReference>